<name>A0A2N9F1Y7_FAGSY</name>
<feature type="region of interest" description="Disordered" evidence="1">
    <location>
        <begin position="21"/>
        <end position="92"/>
    </location>
</feature>
<feature type="compositionally biased region" description="Basic and acidic residues" evidence="1">
    <location>
        <begin position="49"/>
        <end position="61"/>
    </location>
</feature>
<sequence>MDILHLFPKYRRTTFQRLKKEDLPNTQMKDDHLWGITNSSNSPKPNPHPLRESRETAHRADSPPATGVFHESREPSPCTSHSTTNQTSTGLPSEGLLMLHMSSDPTTPGRPRAMNRRHIKPFLSPLLRASVVLGDAKAFLLTLKVVTPYLGESEKYPLQLPPYFEVVCLDNLRNTEGLGLGGKFSPASLVELRGHNWMGRFQFRRDTCWPGDGRSPLCLLLFNFLGVLLVQWDFCSGDTRAPWWFSFR</sequence>
<proteinExistence type="predicted"/>
<accession>A0A2N9F1Y7</accession>
<reference evidence="2" key="1">
    <citation type="submission" date="2018-02" db="EMBL/GenBank/DDBJ databases">
        <authorList>
            <person name="Cohen D.B."/>
            <person name="Kent A.D."/>
        </authorList>
    </citation>
    <scope>NUCLEOTIDE SEQUENCE</scope>
</reference>
<protein>
    <submittedName>
        <fullName evidence="2">Uncharacterized protein</fullName>
    </submittedName>
</protein>
<feature type="compositionally biased region" description="Polar residues" evidence="1">
    <location>
        <begin position="77"/>
        <end position="91"/>
    </location>
</feature>
<gene>
    <name evidence="2" type="ORF">FSB_LOCUS8761</name>
</gene>
<dbReference type="AlphaFoldDB" id="A0A2N9F1Y7"/>
<evidence type="ECO:0000256" key="1">
    <source>
        <dbReference type="SAM" id="MobiDB-lite"/>
    </source>
</evidence>
<feature type="compositionally biased region" description="Basic and acidic residues" evidence="1">
    <location>
        <begin position="21"/>
        <end position="33"/>
    </location>
</feature>
<dbReference type="EMBL" id="OIVN01000477">
    <property type="protein sequence ID" value="SPC80879.1"/>
    <property type="molecule type" value="Genomic_DNA"/>
</dbReference>
<evidence type="ECO:0000313" key="2">
    <source>
        <dbReference type="EMBL" id="SPC80879.1"/>
    </source>
</evidence>
<organism evidence="2">
    <name type="scientific">Fagus sylvatica</name>
    <name type="common">Beechnut</name>
    <dbReference type="NCBI Taxonomy" id="28930"/>
    <lineage>
        <taxon>Eukaryota</taxon>
        <taxon>Viridiplantae</taxon>
        <taxon>Streptophyta</taxon>
        <taxon>Embryophyta</taxon>
        <taxon>Tracheophyta</taxon>
        <taxon>Spermatophyta</taxon>
        <taxon>Magnoliopsida</taxon>
        <taxon>eudicotyledons</taxon>
        <taxon>Gunneridae</taxon>
        <taxon>Pentapetalae</taxon>
        <taxon>rosids</taxon>
        <taxon>fabids</taxon>
        <taxon>Fagales</taxon>
        <taxon>Fagaceae</taxon>
        <taxon>Fagus</taxon>
    </lineage>
</organism>